<gene>
    <name evidence="4" type="ORF">GCM10008967_20430</name>
</gene>
<evidence type="ECO:0000256" key="1">
    <source>
        <dbReference type="ARBA" id="ARBA00022679"/>
    </source>
</evidence>
<organism evidence="4 5">
    <name type="scientific">Bacillus carboniphilus</name>
    <dbReference type="NCBI Taxonomy" id="86663"/>
    <lineage>
        <taxon>Bacteria</taxon>
        <taxon>Bacillati</taxon>
        <taxon>Bacillota</taxon>
        <taxon>Bacilli</taxon>
        <taxon>Bacillales</taxon>
        <taxon>Bacillaceae</taxon>
        <taxon>Bacillus</taxon>
    </lineage>
</organism>
<dbReference type="PANTHER" id="PTHR10434">
    <property type="entry name" value="1-ACYL-SN-GLYCEROL-3-PHOSPHATE ACYLTRANSFERASE"/>
    <property type="match status" value="1"/>
</dbReference>
<evidence type="ECO:0000313" key="5">
    <source>
        <dbReference type="Proteomes" id="UP001500782"/>
    </source>
</evidence>
<evidence type="ECO:0000259" key="3">
    <source>
        <dbReference type="SMART" id="SM00563"/>
    </source>
</evidence>
<dbReference type="SMART" id="SM00563">
    <property type="entry name" value="PlsC"/>
    <property type="match status" value="1"/>
</dbReference>
<dbReference type="Pfam" id="PF01553">
    <property type="entry name" value="Acyltransferase"/>
    <property type="match status" value="1"/>
</dbReference>
<keyword evidence="1" id="KW-0808">Transferase</keyword>
<keyword evidence="2" id="KW-0012">Acyltransferase</keyword>
<evidence type="ECO:0000256" key="2">
    <source>
        <dbReference type="ARBA" id="ARBA00023315"/>
    </source>
</evidence>
<name>A0ABN0W9F5_9BACI</name>
<dbReference type="PANTHER" id="PTHR10434:SF40">
    <property type="entry name" value="1-ACYL-SN-GLYCEROL-3-PHOSPHATE ACYLTRANSFERASE"/>
    <property type="match status" value="1"/>
</dbReference>
<sequence>MYRFAKGLARVLFYGFKKVEVKNRHLVKGKEGYVIACTHDGWLEIIALGVTLPKSIHYMAKKELFENRVIGYFLKRLNAFPVNRDNPGPSSLKTPIKLLKSGEVVGIFPHGTRTAEDISLKRGAVTIANLAKAPIVPAYYDGPNTLKELYFSRKKTTVIFGEPFYIKTSNKEEIAEYTDYLNEQFKQLKKVLEK</sequence>
<keyword evidence="5" id="KW-1185">Reference proteome</keyword>
<protein>
    <submittedName>
        <fullName evidence="4">1-acylglycerol-3-phosphate O-acyltransferase</fullName>
    </submittedName>
</protein>
<comment type="caution">
    <text evidence="4">The sequence shown here is derived from an EMBL/GenBank/DDBJ whole genome shotgun (WGS) entry which is preliminary data.</text>
</comment>
<dbReference type="RefSeq" id="WP_343798740.1">
    <property type="nucleotide sequence ID" value="NZ_BAAADJ010000021.1"/>
</dbReference>
<dbReference type="InterPro" id="IPR002123">
    <property type="entry name" value="Plipid/glycerol_acylTrfase"/>
</dbReference>
<proteinExistence type="predicted"/>
<feature type="domain" description="Phospholipid/glycerol acyltransferase" evidence="3">
    <location>
        <begin position="33"/>
        <end position="143"/>
    </location>
</feature>
<dbReference type="SUPFAM" id="SSF69593">
    <property type="entry name" value="Glycerol-3-phosphate (1)-acyltransferase"/>
    <property type="match status" value="1"/>
</dbReference>
<dbReference type="EMBL" id="BAAADJ010000021">
    <property type="protein sequence ID" value="GAA0329863.1"/>
    <property type="molecule type" value="Genomic_DNA"/>
</dbReference>
<accession>A0ABN0W9F5</accession>
<dbReference type="CDD" id="cd07989">
    <property type="entry name" value="LPLAT_AGPAT-like"/>
    <property type="match status" value="1"/>
</dbReference>
<dbReference type="Proteomes" id="UP001500782">
    <property type="component" value="Unassembled WGS sequence"/>
</dbReference>
<evidence type="ECO:0000313" key="4">
    <source>
        <dbReference type="EMBL" id="GAA0329863.1"/>
    </source>
</evidence>
<reference evidence="4 5" key="1">
    <citation type="journal article" date="2019" name="Int. J. Syst. Evol. Microbiol.">
        <title>The Global Catalogue of Microorganisms (GCM) 10K type strain sequencing project: providing services to taxonomists for standard genome sequencing and annotation.</title>
        <authorList>
            <consortium name="The Broad Institute Genomics Platform"/>
            <consortium name="The Broad Institute Genome Sequencing Center for Infectious Disease"/>
            <person name="Wu L."/>
            <person name="Ma J."/>
        </authorList>
    </citation>
    <scope>NUCLEOTIDE SEQUENCE [LARGE SCALE GENOMIC DNA]</scope>
    <source>
        <strain evidence="4 5">JCM 9731</strain>
    </source>
</reference>